<dbReference type="Proteomes" id="UP001156870">
    <property type="component" value="Unassembled WGS sequence"/>
</dbReference>
<evidence type="ECO:0000256" key="3">
    <source>
        <dbReference type="ARBA" id="ARBA00023136"/>
    </source>
</evidence>
<proteinExistence type="inferred from homology"/>
<name>A0AA37T671_9GAMM</name>
<evidence type="ECO:0000256" key="1">
    <source>
        <dbReference type="ARBA" id="ARBA00022475"/>
    </source>
</evidence>
<evidence type="ECO:0000313" key="5">
    <source>
        <dbReference type="EMBL" id="GLS27464.1"/>
    </source>
</evidence>
<dbReference type="PANTHER" id="PTHR38100:SF1">
    <property type="entry name" value="HIGH FREQUENCY LYSOGENIZATION PROTEIN HFLD"/>
    <property type="match status" value="1"/>
</dbReference>
<dbReference type="RefSeq" id="WP_232594995.1">
    <property type="nucleotide sequence ID" value="NZ_BSPD01000079.1"/>
</dbReference>
<dbReference type="GO" id="GO:0005886">
    <property type="term" value="C:plasma membrane"/>
    <property type="evidence" value="ECO:0007669"/>
    <property type="project" value="UniProtKB-SubCell"/>
</dbReference>
<evidence type="ECO:0000313" key="6">
    <source>
        <dbReference type="Proteomes" id="UP001156870"/>
    </source>
</evidence>
<keyword evidence="2 4" id="KW-0963">Cytoplasm</keyword>
<dbReference type="Pfam" id="PF04356">
    <property type="entry name" value="DUF489"/>
    <property type="match status" value="1"/>
</dbReference>
<sequence length="213" mass="24468">MNKWQQQAIALGGMFQAAALVEQLARQGSAPKMFIEHSLESLFVTNPQQTLDVYTGQIQHVELGLRALIETFAQRRAKSYPHAMRYVLGMMHLQKKLHKHPSMLSIIANRLDRAEQQRQHFDLTHENIIGNLATVYTDTISTFSYRIQVLGDFNYLQQPRIANQIRALLFSGIRATMLWRQVGGSRFHLIVNKRHIESATKRLYDQASNGTPR</sequence>
<reference evidence="5 6" key="1">
    <citation type="journal article" date="2014" name="Int. J. Syst. Evol. Microbiol.">
        <title>Complete genome sequence of Corynebacterium casei LMG S-19264T (=DSM 44701T), isolated from a smear-ripened cheese.</title>
        <authorList>
            <consortium name="US DOE Joint Genome Institute (JGI-PGF)"/>
            <person name="Walter F."/>
            <person name="Albersmeier A."/>
            <person name="Kalinowski J."/>
            <person name="Ruckert C."/>
        </authorList>
    </citation>
    <scope>NUCLEOTIDE SEQUENCE [LARGE SCALE GENOMIC DNA]</scope>
    <source>
        <strain evidence="5 6">NBRC 110095</strain>
    </source>
</reference>
<keyword evidence="6" id="KW-1185">Reference proteome</keyword>
<comment type="caution">
    <text evidence="5">The sequence shown here is derived from an EMBL/GenBank/DDBJ whole genome shotgun (WGS) entry which is preliminary data.</text>
</comment>
<gene>
    <name evidence="4 5" type="primary">hflD</name>
    <name evidence="5" type="ORF">GCM10007877_31830</name>
</gene>
<dbReference type="InterPro" id="IPR035932">
    <property type="entry name" value="HflD-like_sf"/>
</dbReference>
<dbReference type="InterPro" id="IPR007451">
    <property type="entry name" value="HflD"/>
</dbReference>
<dbReference type="NCBIfam" id="NF001246">
    <property type="entry name" value="PRK00218.1-2"/>
    <property type="match status" value="1"/>
</dbReference>
<dbReference type="GO" id="GO:0005737">
    <property type="term" value="C:cytoplasm"/>
    <property type="evidence" value="ECO:0007669"/>
    <property type="project" value="UniProtKB-SubCell"/>
</dbReference>
<dbReference type="AlphaFoldDB" id="A0AA37T671"/>
<accession>A0AA37T671</accession>
<organism evidence="5 6">
    <name type="scientific">Marinibactrum halimedae</name>
    <dbReference type="NCBI Taxonomy" id="1444977"/>
    <lineage>
        <taxon>Bacteria</taxon>
        <taxon>Pseudomonadati</taxon>
        <taxon>Pseudomonadota</taxon>
        <taxon>Gammaproteobacteria</taxon>
        <taxon>Cellvibrionales</taxon>
        <taxon>Cellvibrionaceae</taxon>
        <taxon>Marinibactrum</taxon>
    </lineage>
</organism>
<dbReference type="Gene3D" id="1.10.3890.10">
    <property type="entry name" value="HflD-like"/>
    <property type="match status" value="1"/>
</dbReference>
<keyword evidence="1 4" id="KW-1003">Cell membrane</keyword>
<keyword evidence="3 4" id="KW-0472">Membrane</keyword>
<comment type="similarity">
    <text evidence="4">Belongs to the HflD family.</text>
</comment>
<evidence type="ECO:0000256" key="4">
    <source>
        <dbReference type="HAMAP-Rule" id="MF_00695"/>
    </source>
</evidence>
<protein>
    <recommendedName>
        <fullName evidence="4">High frequency lysogenization protein HflD homolog</fullName>
    </recommendedName>
</protein>
<dbReference type="SUPFAM" id="SSF101322">
    <property type="entry name" value="YcfC-like"/>
    <property type="match status" value="1"/>
</dbReference>
<dbReference type="HAMAP" id="MF_00695">
    <property type="entry name" value="HflD_protein"/>
    <property type="match status" value="1"/>
</dbReference>
<dbReference type="PANTHER" id="PTHR38100">
    <property type="entry name" value="HIGH FREQUENCY LYSOGENIZATION PROTEIN HFLD"/>
    <property type="match status" value="1"/>
</dbReference>
<evidence type="ECO:0000256" key="2">
    <source>
        <dbReference type="ARBA" id="ARBA00022490"/>
    </source>
</evidence>
<dbReference type="EMBL" id="BSPD01000079">
    <property type="protein sequence ID" value="GLS27464.1"/>
    <property type="molecule type" value="Genomic_DNA"/>
</dbReference>
<comment type="subcellular location">
    <subcellularLocation>
        <location evidence="4">Cytoplasm</location>
    </subcellularLocation>
    <subcellularLocation>
        <location evidence="4">Cell membrane</location>
        <topology evidence="4">Peripheral membrane protein</topology>
        <orientation evidence="4">Cytoplasmic side</orientation>
    </subcellularLocation>
</comment>